<evidence type="ECO:0000313" key="2">
    <source>
        <dbReference type="EMBL" id="SNS52134.1"/>
    </source>
</evidence>
<keyword evidence="2" id="KW-0378">Hydrolase</keyword>
<dbReference type="Pfam" id="PF13395">
    <property type="entry name" value="HNH_4"/>
    <property type="match status" value="1"/>
</dbReference>
<dbReference type="RefSeq" id="WP_089319106.1">
    <property type="nucleotide sequence ID" value="NZ_FZOQ01000008.1"/>
</dbReference>
<dbReference type="OrthoDB" id="7348755at2"/>
<reference evidence="3" key="1">
    <citation type="submission" date="2017-06" db="EMBL/GenBank/DDBJ databases">
        <authorList>
            <person name="Varghese N."/>
            <person name="Submissions S."/>
        </authorList>
    </citation>
    <scope>NUCLEOTIDE SEQUENCE [LARGE SCALE GENOMIC DNA]</scope>
    <source>
        <strain evidence="3">NKM1</strain>
    </source>
</reference>
<accession>A0A239F7U0</accession>
<organism evidence="2 3">
    <name type="scientific">Pontibacter ummariensis</name>
    <dbReference type="NCBI Taxonomy" id="1610492"/>
    <lineage>
        <taxon>Bacteria</taxon>
        <taxon>Pseudomonadati</taxon>
        <taxon>Bacteroidota</taxon>
        <taxon>Cytophagia</taxon>
        <taxon>Cytophagales</taxon>
        <taxon>Hymenobacteraceae</taxon>
        <taxon>Pontibacter</taxon>
    </lineage>
</organism>
<dbReference type="CDD" id="cd00085">
    <property type="entry name" value="HNHc"/>
    <property type="match status" value="1"/>
</dbReference>
<dbReference type="AlphaFoldDB" id="A0A239F7U0"/>
<evidence type="ECO:0000313" key="3">
    <source>
        <dbReference type="Proteomes" id="UP000198432"/>
    </source>
</evidence>
<proteinExistence type="predicted"/>
<dbReference type="InterPro" id="IPR003615">
    <property type="entry name" value="HNH_nuc"/>
</dbReference>
<gene>
    <name evidence="2" type="ORF">SAMN06296052_10824</name>
</gene>
<keyword evidence="2" id="KW-0540">Nuclease</keyword>
<keyword evidence="3" id="KW-1185">Reference proteome</keyword>
<dbReference type="EMBL" id="FZOQ01000008">
    <property type="protein sequence ID" value="SNS52134.1"/>
    <property type="molecule type" value="Genomic_DNA"/>
</dbReference>
<sequence>MDAQTFSNISKIIERDSKFTTYKFALLRGTIDIVQENSPFILVRGNVVEIPLGLMIEKWILYYYPILASPQLVPQINGKDKKLAFGKHFDEIIKHYRHHGGLSLLYNELRNQGVSLEIRDKFLNLSKSLKRTIVEQPMRYIGGSISNKHYSIFNYQGTSKRITCKSLNTQWLVDSFGSFTIPFSYYEAFKVLGSFLGGTDSILFKWAEFSVSASRDALTTEKVIHEILKGPITKRDAKDSKDLYKSILGEKQQVECVWSGTNIVKYDVDHLIPFSVWKNNDLWNLLPASPKVNNQKRDKIASLTLLDKRKDTIIYYWELIQQKFNEKFFNELSISLTGYIDKQNWQNRAFEQLKKTSSSLINIRGYEEWNYTK</sequence>
<feature type="domain" description="HNH nuclease" evidence="1">
    <location>
        <begin position="265"/>
        <end position="301"/>
    </location>
</feature>
<evidence type="ECO:0000259" key="1">
    <source>
        <dbReference type="Pfam" id="PF13395"/>
    </source>
</evidence>
<dbReference type="Proteomes" id="UP000198432">
    <property type="component" value="Unassembled WGS sequence"/>
</dbReference>
<dbReference type="GO" id="GO:0004519">
    <property type="term" value="F:endonuclease activity"/>
    <property type="evidence" value="ECO:0007669"/>
    <property type="project" value="UniProtKB-KW"/>
</dbReference>
<keyword evidence="2" id="KW-0255">Endonuclease</keyword>
<name>A0A239F7U0_9BACT</name>
<dbReference type="Gene3D" id="1.10.30.50">
    <property type="match status" value="1"/>
</dbReference>
<protein>
    <submittedName>
        <fullName evidence="2">HNH endonuclease</fullName>
    </submittedName>
</protein>